<dbReference type="EMBL" id="RRYP01004284">
    <property type="protein sequence ID" value="TNV82997.1"/>
    <property type="molecule type" value="Genomic_DNA"/>
</dbReference>
<proteinExistence type="predicted"/>
<organism evidence="2 3">
    <name type="scientific">Halteria grandinella</name>
    <dbReference type="NCBI Taxonomy" id="5974"/>
    <lineage>
        <taxon>Eukaryota</taxon>
        <taxon>Sar</taxon>
        <taxon>Alveolata</taxon>
        <taxon>Ciliophora</taxon>
        <taxon>Intramacronucleata</taxon>
        <taxon>Spirotrichea</taxon>
        <taxon>Stichotrichia</taxon>
        <taxon>Sporadotrichida</taxon>
        <taxon>Halteriidae</taxon>
        <taxon>Halteria</taxon>
    </lineage>
</organism>
<evidence type="ECO:0000313" key="3">
    <source>
        <dbReference type="Proteomes" id="UP000785679"/>
    </source>
</evidence>
<comment type="caution">
    <text evidence="2">The sequence shown here is derived from an EMBL/GenBank/DDBJ whole genome shotgun (WGS) entry which is preliminary data.</text>
</comment>
<evidence type="ECO:0000256" key="1">
    <source>
        <dbReference type="SAM" id="MobiDB-lite"/>
    </source>
</evidence>
<sequence>MWVSLDPRRAIIYQTYFKKNLLELNDDIFGFFSSQVQDQADVVNGPGEGIYFGQDFKLDKEYDVYQRQVYSLSGVLQDIGGFYNSLFFVGLLLYSNFQETLFFTSIISKLFMVEQPSQDQTTINRQQGKGENTTFEESMRRQVSVISPGKFTARKKVQKGCDFSDLERNQSVTRIHVKKALIKDVQEQDQPQVTTLNQRTVQTVLRYLQQNRSFLRFTGLEILYITIKDALSPILRHFYKSTASDPPTKHNYYKEGERKVMQELDCVSFLSRMRNLELMMELMLSKKQKMLMPLQIKGNVIGQHTPHPLKSSKINLQETVSKLNAELTDLEHSEMDMKLLYGIISHDPEKLLDLQKQNSIPNYSSRYPLTSGPSMYHPKDQTQNLSYTLDRTDGLMNCSHFYNEHHQKATNSIFDNPSNEFSDNYCITGKSTHKGKQPKRETFTKLRQCHQLQEEDAQPRSRNANCQHGILVVDEASQQVKRKPKKKPAWSKVASLPKPKQTNHDVTLDQSVEISEAQSADRDQ</sequence>
<dbReference type="Proteomes" id="UP000785679">
    <property type="component" value="Unassembled WGS sequence"/>
</dbReference>
<feature type="compositionally biased region" description="Polar residues" evidence="1">
    <location>
        <begin position="508"/>
        <end position="518"/>
    </location>
</feature>
<name>A0A8J8T5C7_HALGN</name>
<gene>
    <name evidence="2" type="ORF">FGO68_gene7187</name>
</gene>
<feature type="region of interest" description="Disordered" evidence="1">
    <location>
        <begin position="477"/>
        <end position="524"/>
    </location>
</feature>
<dbReference type="AlphaFoldDB" id="A0A8J8T5C7"/>
<reference evidence="2" key="1">
    <citation type="submission" date="2019-06" db="EMBL/GenBank/DDBJ databases">
        <authorList>
            <person name="Zheng W."/>
        </authorList>
    </citation>
    <scope>NUCLEOTIDE SEQUENCE</scope>
    <source>
        <strain evidence="2">QDHG01</strain>
    </source>
</reference>
<protein>
    <submittedName>
        <fullName evidence="2">Uncharacterized protein</fullName>
    </submittedName>
</protein>
<feature type="compositionally biased region" description="Basic residues" evidence="1">
    <location>
        <begin position="480"/>
        <end position="489"/>
    </location>
</feature>
<accession>A0A8J8T5C7</accession>
<keyword evidence="3" id="KW-1185">Reference proteome</keyword>
<evidence type="ECO:0000313" key="2">
    <source>
        <dbReference type="EMBL" id="TNV82997.1"/>
    </source>
</evidence>